<organism evidence="2 3">
    <name type="scientific">Alloprevotella tannerae</name>
    <dbReference type="NCBI Taxonomy" id="76122"/>
    <lineage>
        <taxon>Bacteria</taxon>
        <taxon>Pseudomonadati</taxon>
        <taxon>Bacteroidota</taxon>
        <taxon>Bacteroidia</taxon>
        <taxon>Bacteroidales</taxon>
        <taxon>Prevotellaceae</taxon>
        <taxon>Alloprevotella</taxon>
    </lineage>
</organism>
<reference evidence="2" key="1">
    <citation type="submission" date="2020-04" db="EMBL/GenBank/DDBJ databases">
        <title>Deep metagenomics examines the oral microbiome during advanced dental caries in children, revealing novel taxa and co-occurrences with host molecules.</title>
        <authorList>
            <person name="Baker J.L."/>
            <person name="Morton J.T."/>
            <person name="Dinis M."/>
            <person name="Alvarez R."/>
            <person name="Tran N.C."/>
            <person name="Knight R."/>
            <person name="Edlund A."/>
        </authorList>
    </citation>
    <scope>NUCLEOTIDE SEQUENCE</scope>
    <source>
        <strain evidence="2">JCVI_34_bin.1</strain>
    </source>
</reference>
<dbReference type="AlphaFoldDB" id="A0A929RZ05"/>
<feature type="compositionally biased region" description="Pro residues" evidence="1">
    <location>
        <begin position="59"/>
        <end position="74"/>
    </location>
</feature>
<feature type="region of interest" description="Disordered" evidence="1">
    <location>
        <begin position="50"/>
        <end position="90"/>
    </location>
</feature>
<dbReference type="Proteomes" id="UP000704068">
    <property type="component" value="Unassembled WGS sequence"/>
</dbReference>
<name>A0A929RZ05_9BACT</name>
<proteinExistence type="predicted"/>
<evidence type="ECO:0000256" key="1">
    <source>
        <dbReference type="SAM" id="MobiDB-lite"/>
    </source>
</evidence>
<dbReference type="EMBL" id="JABZGR010000027">
    <property type="protein sequence ID" value="MBF0970876.1"/>
    <property type="molecule type" value="Genomic_DNA"/>
</dbReference>
<gene>
    <name evidence="2" type="ORF">HXK21_07545</name>
</gene>
<evidence type="ECO:0000313" key="3">
    <source>
        <dbReference type="Proteomes" id="UP000704068"/>
    </source>
</evidence>
<sequence>MLVFLCFYLVDEAARFAAWFGCGAYAPFYCPHAFSGLSWRLAKDALSRLRRKPTGDRPTPAPAPPSVGPRPPTGALPARFLPDVKQDIKR</sequence>
<protein>
    <submittedName>
        <fullName evidence="2">Uncharacterized protein</fullName>
    </submittedName>
</protein>
<evidence type="ECO:0000313" key="2">
    <source>
        <dbReference type="EMBL" id="MBF0970876.1"/>
    </source>
</evidence>
<dbReference type="RefSeq" id="WP_303764517.1">
    <property type="nucleotide sequence ID" value="NZ_JABZGR010000027.1"/>
</dbReference>
<accession>A0A929RZ05</accession>
<comment type="caution">
    <text evidence="2">The sequence shown here is derived from an EMBL/GenBank/DDBJ whole genome shotgun (WGS) entry which is preliminary data.</text>
</comment>